<dbReference type="PANTHER" id="PTHR33911:SF1">
    <property type="entry name" value="RRNA-PROCESSING PROTEIN EFG1"/>
    <property type="match status" value="1"/>
</dbReference>
<dbReference type="EMBL" id="GG745341">
    <property type="protein sequence ID" value="KNE63137.1"/>
    <property type="molecule type" value="Genomic_DNA"/>
</dbReference>
<comment type="subcellular location">
    <subcellularLocation>
        <location evidence="1">Nucleus</location>
        <location evidence="1">Nucleolus</location>
    </subcellularLocation>
</comment>
<dbReference type="InterPro" id="IPR050786">
    <property type="entry name" value="EFG1_rRNA-proc"/>
</dbReference>
<evidence type="ECO:0000256" key="2">
    <source>
        <dbReference type="ARBA" id="ARBA00006916"/>
    </source>
</evidence>
<dbReference type="PANTHER" id="PTHR33911">
    <property type="entry name" value="RRNA-PROCESSING PROTEIN EFG1"/>
    <property type="match status" value="1"/>
</dbReference>
<evidence type="ECO:0000313" key="11">
    <source>
        <dbReference type="Proteomes" id="UP000054350"/>
    </source>
</evidence>
<reference evidence="10 11" key="1">
    <citation type="submission" date="2009-11" db="EMBL/GenBank/DDBJ databases">
        <title>Annotation of Allomyces macrogynus ATCC 38327.</title>
        <authorList>
            <consortium name="The Broad Institute Genome Sequencing Platform"/>
            <person name="Russ C."/>
            <person name="Cuomo C."/>
            <person name="Burger G."/>
            <person name="Gray M.W."/>
            <person name="Holland P.W.H."/>
            <person name="King N."/>
            <person name="Lang F.B.F."/>
            <person name="Roger A.J."/>
            <person name="Ruiz-Trillo I."/>
            <person name="Young S.K."/>
            <person name="Zeng Q."/>
            <person name="Gargeya S."/>
            <person name="Fitzgerald M."/>
            <person name="Haas B."/>
            <person name="Abouelleil A."/>
            <person name="Alvarado L."/>
            <person name="Arachchi H.M."/>
            <person name="Berlin A."/>
            <person name="Chapman S.B."/>
            <person name="Gearin G."/>
            <person name="Goldberg J."/>
            <person name="Griggs A."/>
            <person name="Gujja S."/>
            <person name="Hansen M."/>
            <person name="Heiman D."/>
            <person name="Howarth C."/>
            <person name="Larimer J."/>
            <person name="Lui A."/>
            <person name="MacDonald P.J.P."/>
            <person name="McCowen C."/>
            <person name="Montmayeur A."/>
            <person name="Murphy C."/>
            <person name="Neiman D."/>
            <person name="Pearson M."/>
            <person name="Priest M."/>
            <person name="Roberts A."/>
            <person name="Saif S."/>
            <person name="Shea T."/>
            <person name="Sisk P."/>
            <person name="Stolte C."/>
            <person name="Sykes S."/>
            <person name="Wortman J."/>
            <person name="Nusbaum C."/>
            <person name="Birren B."/>
        </authorList>
    </citation>
    <scope>NUCLEOTIDE SEQUENCE [LARGE SCALE GENOMIC DNA]</scope>
    <source>
        <strain evidence="10 11">ATCC 38327</strain>
    </source>
</reference>
<evidence type="ECO:0000256" key="7">
    <source>
        <dbReference type="ARBA" id="ARBA00023242"/>
    </source>
</evidence>
<evidence type="ECO:0000256" key="5">
    <source>
        <dbReference type="ARBA" id="ARBA00022552"/>
    </source>
</evidence>
<dbReference type="AlphaFoldDB" id="A0A0L0SKT2"/>
<comment type="similarity">
    <text evidence="2">Belongs to the EFG1 family.</text>
</comment>
<dbReference type="OMA" id="FEIDTHA"/>
<keyword evidence="11" id="KW-1185">Reference proteome</keyword>
<accession>A0A0L0SKT2</accession>
<dbReference type="GO" id="GO:0005730">
    <property type="term" value="C:nucleolus"/>
    <property type="evidence" value="ECO:0007669"/>
    <property type="project" value="UniProtKB-SubCell"/>
</dbReference>
<dbReference type="GO" id="GO:0030688">
    <property type="term" value="C:preribosome, small subunit precursor"/>
    <property type="evidence" value="ECO:0007669"/>
    <property type="project" value="TreeGrafter"/>
</dbReference>
<feature type="region of interest" description="Disordered" evidence="9">
    <location>
        <begin position="257"/>
        <end position="322"/>
    </location>
</feature>
<feature type="region of interest" description="Disordered" evidence="9">
    <location>
        <begin position="1"/>
        <end position="55"/>
    </location>
</feature>
<evidence type="ECO:0000256" key="8">
    <source>
        <dbReference type="SAM" id="Coils"/>
    </source>
</evidence>
<dbReference type="eggNOG" id="KOG4484">
    <property type="taxonomic scope" value="Eukaryota"/>
</dbReference>
<sequence length="322" mass="35516">MPPKSFNNNNNKSRSRGGPHAAGKPTGASDAPSNARPKRPVAAKIKAGTSMRKSVTQLRSEIRGLERLLNKKRDTLNAQARSDMERKLAALKFQLDRTQTLQRDAAKVEKFEAMYRAVKFVERVKATRTVRKLQRKLEAGEEVQQKLNDAMLDVCYVMHFPPATKYYALYKTPEGKEAEMARDEIRDQIRSLVESGAIDKEATVARCLGLDEDGTREKKKTKRKGLTEEEVRHKALGNMLRGVKVEKKGAAGVDETIESEAKPINDDFFMADDSSDDDDESDGEEEAVPAARGKKKAAAASSASSSDTSSSDGSDSDDDMSE</sequence>
<dbReference type="STRING" id="578462.A0A0L0SKT2"/>
<dbReference type="Pfam" id="PF10153">
    <property type="entry name" value="Efg1"/>
    <property type="match status" value="1"/>
</dbReference>
<gene>
    <name evidence="10" type="ORF">AMAG_08299</name>
</gene>
<evidence type="ECO:0000313" key="10">
    <source>
        <dbReference type="EMBL" id="KNE63137.1"/>
    </source>
</evidence>
<evidence type="ECO:0000256" key="1">
    <source>
        <dbReference type="ARBA" id="ARBA00004604"/>
    </source>
</evidence>
<reference evidence="11" key="2">
    <citation type="submission" date="2009-11" db="EMBL/GenBank/DDBJ databases">
        <title>The Genome Sequence of Allomyces macrogynus strain ATCC 38327.</title>
        <authorList>
            <consortium name="The Broad Institute Genome Sequencing Platform"/>
            <person name="Russ C."/>
            <person name="Cuomo C."/>
            <person name="Shea T."/>
            <person name="Young S.K."/>
            <person name="Zeng Q."/>
            <person name="Koehrsen M."/>
            <person name="Haas B."/>
            <person name="Borodovsky M."/>
            <person name="Guigo R."/>
            <person name="Alvarado L."/>
            <person name="Berlin A."/>
            <person name="Borenstein D."/>
            <person name="Chen Z."/>
            <person name="Engels R."/>
            <person name="Freedman E."/>
            <person name="Gellesch M."/>
            <person name="Goldberg J."/>
            <person name="Griggs A."/>
            <person name="Gujja S."/>
            <person name="Heiman D."/>
            <person name="Hepburn T."/>
            <person name="Howarth C."/>
            <person name="Jen D."/>
            <person name="Larson L."/>
            <person name="Lewis B."/>
            <person name="Mehta T."/>
            <person name="Park D."/>
            <person name="Pearson M."/>
            <person name="Roberts A."/>
            <person name="Saif S."/>
            <person name="Shenoy N."/>
            <person name="Sisk P."/>
            <person name="Stolte C."/>
            <person name="Sykes S."/>
            <person name="Walk T."/>
            <person name="White J."/>
            <person name="Yandava C."/>
            <person name="Burger G."/>
            <person name="Gray M.W."/>
            <person name="Holland P.W.H."/>
            <person name="King N."/>
            <person name="Lang F.B.F."/>
            <person name="Roger A.J."/>
            <person name="Ruiz-Trillo I."/>
            <person name="Lander E."/>
            <person name="Nusbaum C."/>
        </authorList>
    </citation>
    <scope>NUCLEOTIDE SEQUENCE [LARGE SCALE GENOMIC DNA]</scope>
    <source>
        <strain evidence="11">ATCC 38327</strain>
    </source>
</reference>
<keyword evidence="7" id="KW-0539">Nucleus</keyword>
<keyword evidence="6 8" id="KW-0175">Coiled coil</keyword>
<proteinExistence type="inferred from homology"/>
<feature type="compositionally biased region" description="Low complexity" evidence="9">
    <location>
        <begin position="298"/>
        <end position="313"/>
    </location>
</feature>
<dbReference type="InterPro" id="IPR019310">
    <property type="entry name" value="Efg1"/>
</dbReference>
<organism evidence="10 11">
    <name type="scientific">Allomyces macrogynus (strain ATCC 38327)</name>
    <name type="common">Allomyces javanicus var. macrogynus</name>
    <dbReference type="NCBI Taxonomy" id="578462"/>
    <lineage>
        <taxon>Eukaryota</taxon>
        <taxon>Fungi</taxon>
        <taxon>Fungi incertae sedis</taxon>
        <taxon>Blastocladiomycota</taxon>
        <taxon>Blastocladiomycetes</taxon>
        <taxon>Blastocladiales</taxon>
        <taxon>Blastocladiaceae</taxon>
        <taxon>Allomyces</taxon>
    </lineage>
</organism>
<evidence type="ECO:0000256" key="3">
    <source>
        <dbReference type="ARBA" id="ARBA00018689"/>
    </source>
</evidence>
<evidence type="ECO:0000256" key="4">
    <source>
        <dbReference type="ARBA" id="ARBA00019827"/>
    </source>
</evidence>
<dbReference type="GO" id="GO:0000462">
    <property type="term" value="P:maturation of SSU-rRNA from tricistronic rRNA transcript (SSU-rRNA, 5.8S rRNA, LSU-rRNA)"/>
    <property type="evidence" value="ECO:0007669"/>
    <property type="project" value="TreeGrafter"/>
</dbReference>
<dbReference type="VEuPathDB" id="FungiDB:AMAG_08299"/>
<protein>
    <recommendedName>
        <fullName evidence="3">rRNA-processing protein EFG1</fullName>
    </recommendedName>
    <alternativeName>
        <fullName evidence="4">rRNA-processing protein efg1</fullName>
    </alternativeName>
</protein>
<feature type="compositionally biased region" description="Acidic residues" evidence="9">
    <location>
        <begin position="269"/>
        <end position="287"/>
    </location>
</feature>
<name>A0A0L0SKT2_ALLM3</name>
<dbReference type="OrthoDB" id="47732at2759"/>
<evidence type="ECO:0000256" key="9">
    <source>
        <dbReference type="SAM" id="MobiDB-lite"/>
    </source>
</evidence>
<evidence type="ECO:0000256" key="6">
    <source>
        <dbReference type="ARBA" id="ARBA00023054"/>
    </source>
</evidence>
<feature type="coiled-coil region" evidence="8">
    <location>
        <begin position="123"/>
        <end position="150"/>
    </location>
</feature>
<keyword evidence="5" id="KW-0698">rRNA processing</keyword>
<dbReference type="Proteomes" id="UP000054350">
    <property type="component" value="Unassembled WGS sequence"/>
</dbReference>